<dbReference type="InterPro" id="IPR051416">
    <property type="entry name" value="phD-YefM_TA_antitoxins"/>
</dbReference>
<dbReference type="Pfam" id="PF02604">
    <property type="entry name" value="PhdYeFM_antitox"/>
    <property type="match status" value="1"/>
</dbReference>
<accession>A0A7V4TZC9</accession>
<dbReference type="Proteomes" id="UP000885779">
    <property type="component" value="Unassembled WGS sequence"/>
</dbReference>
<dbReference type="EMBL" id="DRQG01000048">
    <property type="protein sequence ID" value="HGY55095.1"/>
    <property type="molecule type" value="Genomic_DNA"/>
</dbReference>
<comment type="caution">
    <text evidence="3">The sequence shown here is derived from an EMBL/GenBank/DDBJ whole genome shotgun (WGS) entry which is preliminary data.</text>
</comment>
<organism evidence="3">
    <name type="scientific">Caldithrix abyssi</name>
    <dbReference type="NCBI Taxonomy" id="187145"/>
    <lineage>
        <taxon>Bacteria</taxon>
        <taxon>Pseudomonadati</taxon>
        <taxon>Calditrichota</taxon>
        <taxon>Calditrichia</taxon>
        <taxon>Calditrichales</taxon>
        <taxon>Calditrichaceae</taxon>
        <taxon>Caldithrix</taxon>
    </lineage>
</organism>
<dbReference type="AlphaFoldDB" id="A0A7V4TZC9"/>
<proteinExistence type="inferred from homology"/>
<dbReference type="Gene3D" id="3.40.1620.10">
    <property type="entry name" value="YefM-like domain"/>
    <property type="match status" value="1"/>
</dbReference>
<comment type="function">
    <text evidence="2">Antitoxin component of a type II toxin-antitoxin (TA) system.</text>
</comment>
<evidence type="ECO:0000256" key="1">
    <source>
        <dbReference type="ARBA" id="ARBA00009981"/>
    </source>
</evidence>
<dbReference type="InterPro" id="IPR006442">
    <property type="entry name" value="Antitoxin_Phd/YefM"/>
</dbReference>
<dbReference type="SUPFAM" id="SSF143120">
    <property type="entry name" value="YefM-like"/>
    <property type="match status" value="1"/>
</dbReference>
<dbReference type="PANTHER" id="PTHR35377:SF8">
    <property type="entry name" value="ANTITOXIN VAPB22"/>
    <property type="match status" value="1"/>
</dbReference>
<evidence type="ECO:0000313" key="3">
    <source>
        <dbReference type="EMBL" id="HGY55095.1"/>
    </source>
</evidence>
<gene>
    <name evidence="3" type="ORF">ENK44_05300</name>
</gene>
<dbReference type="InterPro" id="IPR036165">
    <property type="entry name" value="YefM-like_sf"/>
</dbReference>
<reference evidence="3" key="1">
    <citation type="journal article" date="2020" name="mSystems">
        <title>Genome- and Community-Level Interaction Insights into Carbon Utilization and Element Cycling Functions of Hydrothermarchaeota in Hydrothermal Sediment.</title>
        <authorList>
            <person name="Zhou Z."/>
            <person name="Liu Y."/>
            <person name="Xu W."/>
            <person name="Pan J."/>
            <person name="Luo Z.H."/>
            <person name="Li M."/>
        </authorList>
    </citation>
    <scope>NUCLEOTIDE SEQUENCE [LARGE SCALE GENOMIC DNA]</scope>
    <source>
        <strain evidence="3">HyVt-577</strain>
    </source>
</reference>
<dbReference type="NCBIfam" id="TIGR01552">
    <property type="entry name" value="phd_fam"/>
    <property type="match status" value="1"/>
</dbReference>
<comment type="similarity">
    <text evidence="1 2">Belongs to the phD/YefM antitoxin family.</text>
</comment>
<protein>
    <recommendedName>
        <fullName evidence="2">Antitoxin</fullName>
    </recommendedName>
</protein>
<evidence type="ECO:0000256" key="2">
    <source>
        <dbReference type="RuleBase" id="RU362080"/>
    </source>
</evidence>
<dbReference type="PANTHER" id="PTHR35377">
    <property type="entry name" value="ANTITOXIN VAPB49-RELATED-RELATED"/>
    <property type="match status" value="1"/>
</dbReference>
<sequence>MNYIAISDLRANLMKALKQVEKGTTLIITSRGKPVAKLVPTDDSVKQAQNKLKELKKTAKIHDILSPVSETWKAER</sequence>
<name>A0A7V4TZC9_CALAY</name>